<keyword evidence="2" id="KW-1185">Reference proteome</keyword>
<proteinExistence type="predicted"/>
<organism evidence="1 2">
    <name type="scientific">Nemania bipapillata</name>
    <dbReference type="NCBI Taxonomy" id="110536"/>
    <lineage>
        <taxon>Eukaryota</taxon>
        <taxon>Fungi</taxon>
        <taxon>Dikarya</taxon>
        <taxon>Ascomycota</taxon>
        <taxon>Pezizomycotina</taxon>
        <taxon>Sordariomycetes</taxon>
        <taxon>Xylariomycetidae</taxon>
        <taxon>Xylariales</taxon>
        <taxon>Xylariaceae</taxon>
        <taxon>Nemania</taxon>
    </lineage>
</organism>
<reference evidence="1" key="1">
    <citation type="submission" date="2022-11" db="EMBL/GenBank/DDBJ databases">
        <title>Genome Sequence of Nemania bipapillata.</title>
        <authorList>
            <person name="Buettner E."/>
        </authorList>
    </citation>
    <scope>NUCLEOTIDE SEQUENCE</scope>
    <source>
        <strain evidence="1">CP14</strain>
    </source>
</reference>
<sequence>MPRNNRKKLGDNPFCLGARLTIVGTILTIGLLSVFLVFAATQNSIVNATSYVVKPHEEAELYYSIHDLHKKEGPYNYGNNAPFTNATSDSATLTVTITSTSVTIETVIPLASLANSTTETPEIATSSGSTTMPTPTAIATPFGTLGTLGTLHAHTVTDFYNSTVVSFTAEGQTNSVTINSILNKTATSSTFKCTEMPMSHEQPSSYQASASTTIPKVTVTTNTLLYSTTDSEEYTSTETVTMTPYVTIVKSTTLTPSSTTETLPTRSPATQADASLPVVTVTVYMSQPTTEAQTGAVGISISTATITVSELITATVMQTVSPVPVGASTKTCTESTSAMGSSPAVVLVSQPITTVATALLELTITTSYSGDLVSTMDASSDSTTTETISAMTTITYGVEATSTSMDTTCTTSSSAVSVFTTVTIPSVAHAPYPVSNAMSWSVSFINSTRTVTVSSGYIVPSPHHTDVPVSSGGKSTKKPSSSFSWGGNDGAGSHFCVVMLVAIVSLVLLVM</sequence>
<protein>
    <submittedName>
        <fullName evidence="1">Uncharacterized protein</fullName>
    </submittedName>
</protein>
<accession>A0ACC2J3X4</accession>
<comment type="caution">
    <text evidence="1">The sequence shown here is derived from an EMBL/GenBank/DDBJ whole genome shotgun (WGS) entry which is preliminary data.</text>
</comment>
<evidence type="ECO:0000313" key="2">
    <source>
        <dbReference type="Proteomes" id="UP001153334"/>
    </source>
</evidence>
<name>A0ACC2J3X4_9PEZI</name>
<evidence type="ECO:0000313" key="1">
    <source>
        <dbReference type="EMBL" id="KAJ8122022.1"/>
    </source>
</evidence>
<dbReference type="EMBL" id="JAPESX010000303">
    <property type="protein sequence ID" value="KAJ8122022.1"/>
    <property type="molecule type" value="Genomic_DNA"/>
</dbReference>
<dbReference type="Proteomes" id="UP001153334">
    <property type="component" value="Unassembled WGS sequence"/>
</dbReference>
<gene>
    <name evidence="1" type="ORF">ONZ43_g1678</name>
</gene>